<evidence type="ECO:0000256" key="5">
    <source>
        <dbReference type="ARBA" id="ARBA00022553"/>
    </source>
</evidence>
<dbReference type="SMART" id="SM00086">
    <property type="entry name" value="PAC"/>
    <property type="match status" value="2"/>
</dbReference>
<dbReference type="GO" id="GO:0005886">
    <property type="term" value="C:plasma membrane"/>
    <property type="evidence" value="ECO:0007669"/>
    <property type="project" value="UniProtKB-SubCell"/>
</dbReference>
<dbReference type="PROSITE" id="PS50109">
    <property type="entry name" value="HIS_KIN"/>
    <property type="match status" value="1"/>
</dbReference>
<feature type="domain" description="PAC" evidence="13">
    <location>
        <begin position="269"/>
        <end position="324"/>
    </location>
</feature>
<dbReference type="InterPro" id="IPR005467">
    <property type="entry name" value="His_kinase_dom"/>
</dbReference>
<dbReference type="SMART" id="SM00091">
    <property type="entry name" value="PAS"/>
    <property type="match status" value="2"/>
</dbReference>
<dbReference type="Gene3D" id="3.30.565.10">
    <property type="entry name" value="Histidine kinase-like ATPase, C-terminal domain"/>
    <property type="match status" value="1"/>
</dbReference>
<evidence type="ECO:0000256" key="11">
    <source>
        <dbReference type="ARBA" id="ARBA00023136"/>
    </source>
</evidence>
<evidence type="ECO:0000256" key="1">
    <source>
        <dbReference type="ARBA" id="ARBA00000085"/>
    </source>
</evidence>
<keyword evidence="7" id="KW-0547">Nucleotide-binding</keyword>
<proteinExistence type="predicted"/>
<dbReference type="PANTHER" id="PTHR43047:SF72">
    <property type="entry name" value="OSMOSENSING HISTIDINE PROTEIN KINASE SLN1"/>
    <property type="match status" value="1"/>
</dbReference>
<dbReference type="InterPro" id="IPR003594">
    <property type="entry name" value="HATPase_dom"/>
</dbReference>
<dbReference type="InterPro" id="IPR013655">
    <property type="entry name" value="PAS_fold_3"/>
</dbReference>
<dbReference type="PROSITE" id="PS50113">
    <property type="entry name" value="PAC"/>
    <property type="match status" value="2"/>
</dbReference>
<keyword evidence="10" id="KW-0902">Two-component regulatory system</keyword>
<dbReference type="SMART" id="SM00388">
    <property type="entry name" value="HisKA"/>
    <property type="match status" value="1"/>
</dbReference>
<dbReference type="GO" id="GO:0005524">
    <property type="term" value="F:ATP binding"/>
    <property type="evidence" value="ECO:0007669"/>
    <property type="project" value="UniProtKB-KW"/>
</dbReference>
<dbReference type="InterPro" id="IPR036097">
    <property type="entry name" value="HisK_dim/P_sf"/>
</dbReference>
<keyword evidence="4" id="KW-1003">Cell membrane</keyword>
<keyword evidence="5" id="KW-0597">Phosphoprotein</keyword>
<evidence type="ECO:0000256" key="8">
    <source>
        <dbReference type="ARBA" id="ARBA00022777"/>
    </source>
</evidence>
<keyword evidence="15" id="KW-1185">Reference proteome</keyword>
<sequence length="545" mass="59569">MRGWKSPRIGRPLKRWGAVACEPRQEGVHAETARASSAMSPKWTDYIASKIRAVVGRPVESPRGSEAPLRAAFEQAPFAFQTYSPDGAAKTANQRWHELWDAPPGALDGYNVFEDPQVRALGVVDQIRCAFAGEVVRLSPIYYDPSRIGRQGEPRWIRVSFYPLKDQNGEIFEVVQVTDDITALVQAEAAQRRALELQRLALASAKMGMWDFDVNAQTVAWDARCRELFGATEPVVPLEVPMSRIHENDRPEVNAALEAAVDPTLDNAYDVEFRVIPRPGELRWVHATGKALHESGGADAIGTRLVGVVGDTTEQKQATQRKDEFLAMLGHELRNPLAAIQLAVDLLEQQGEVASIRERTVAMLGRQSAQMAKLIDGLLDVSRIVRGKIMVDKQEVDLTQLLHDVIAVREGNAKAKNIHLEVELASDEPMALCADPARLTQIFENLVSNALKFTDPGGTVKVVAERSNGCAVVRVSDTGIGFRPERADVLFEAFKQEPQDIARQRGGLGLGLAVAAGLVELHGGTIEAHSSGLGEGATFTVRLPL</sequence>
<dbReference type="InterPro" id="IPR001610">
    <property type="entry name" value="PAC"/>
</dbReference>
<keyword evidence="9" id="KW-0067">ATP-binding</keyword>
<evidence type="ECO:0000259" key="13">
    <source>
        <dbReference type="PROSITE" id="PS50113"/>
    </source>
</evidence>
<dbReference type="CDD" id="cd00130">
    <property type="entry name" value="PAS"/>
    <property type="match status" value="2"/>
</dbReference>
<dbReference type="SUPFAM" id="SSF55785">
    <property type="entry name" value="PYP-like sensor domain (PAS domain)"/>
    <property type="match status" value="2"/>
</dbReference>
<dbReference type="InterPro" id="IPR000700">
    <property type="entry name" value="PAS-assoc_C"/>
</dbReference>
<evidence type="ECO:0000313" key="14">
    <source>
        <dbReference type="EMBL" id="QDG54415.1"/>
    </source>
</evidence>
<dbReference type="InterPro" id="IPR003661">
    <property type="entry name" value="HisK_dim/P_dom"/>
</dbReference>
<dbReference type="AlphaFoldDB" id="A0A4Y6Q330"/>
<dbReference type="Gene3D" id="3.30.450.20">
    <property type="entry name" value="PAS domain"/>
    <property type="match status" value="2"/>
</dbReference>
<feature type="domain" description="Histidine kinase" evidence="12">
    <location>
        <begin position="328"/>
        <end position="545"/>
    </location>
</feature>
<dbReference type="EC" id="2.7.13.3" evidence="3"/>
<feature type="domain" description="PAC" evidence="13">
    <location>
        <begin position="141"/>
        <end position="193"/>
    </location>
</feature>
<dbReference type="Pfam" id="PF08448">
    <property type="entry name" value="PAS_4"/>
    <property type="match status" value="1"/>
</dbReference>
<dbReference type="InterPro" id="IPR013656">
    <property type="entry name" value="PAS_4"/>
</dbReference>
<dbReference type="Gene3D" id="2.10.70.100">
    <property type="match status" value="1"/>
</dbReference>
<evidence type="ECO:0000256" key="6">
    <source>
        <dbReference type="ARBA" id="ARBA00022679"/>
    </source>
</evidence>
<evidence type="ECO:0000259" key="12">
    <source>
        <dbReference type="PROSITE" id="PS50109"/>
    </source>
</evidence>
<evidence type="ECO:0000256" key="9">
    <source>
        <dbReference type="ARBA" id="ARBA00022840"/>
    </source>
</evidence>
<evidence type="ECO:0000256" key="4">
    <source>
        <dbReference type="ARBA" id="ARBA00022475"/>
    </source>
</evidence>
<keyword evidence="11" id="KW-0472">Membrane</keyword>
<organism evidence="14 15">
    <name type="scientific">Persicimonas caeni</name>
    <dbReference type="NCBI Taxonomy" id="2292766"/>
    <lineage>
        <taxon>Bacteria</taxon>
        <taxon>Deltaproteobacteria</taxon>
        <taxon>Bradymonadales</taxon>
        <taxon>Bradymonadaceae</taxon>
        <taxon>Persicimonas</taxon>
    </lineage>
</organism>
<dbReference type="FunFam" id="3.30.565.10:FF:000023">
    <property type="entry name" value="PAS domain-containing sensor histidine kinase"/>
    <property type="match status" value="1"/>
</dbReference>
<dbReference type="SUPFAM" id="SSF55874">
    <property type="entry name" value="ATPase domain of HSP90 chaperone/DNA topoisomerase II/histidine kinase"/>
    <property type="match status" value="1"/>
</dbReference>
<dbReference type="NCBIfam" id="TIGR00229">
    <property type="entry name" value="sensory_box"/>
    <property type="match status" value="1"/>
</dbReference>
<evidence type="ECO:0000256" key="7">
    <source>
        <dbReference type="ARBA" id="ARBA00022741"/>
    </source>
</evidence>
<keyword evidence="8" id="KW-0418">Kinase</keyword>
<dbReference type="InterPro" id="IPR035965">
    <property type="entry name" value="PAS-like_dom_sf"/>
</dbReference>
<dbReference type="EMBL" id="CP041186">
    <property type="protein sequence ID" value="QDG54415.1"/>
    <property type="molecule type" value="Genomic_DNA"/>
</dbReference>
<comment type="catalytic activity">
    <reaction evidence="1">
        <text>ATP + protein L-histidine = ADP + protein N-phospho-L-histidine.</text>
        <dbReference type="EC" id="2.7.13.3"/>
    </reaction>
</comment>
<dbReference type="Gene3D" id="1.10.287.130">
    <property type="match status" value="1"/>
</dbReference>
<accession>A0A5B8YGZ0</accession>
<reference evidence="14 15" key="1">
    <citation type="submission" date="2019-06" db="EMBL/GenBank/DDBJ databases">
        <title>Persicimonas caeni gen. nov., sp. nov., a predatory bacterium isolated from solar saltern.</title>
        <authorList>
            <person name="Wang S."/>
        </authorList>
    </citation>
    <scope>NUCLEOTIDE SEQUENCE [LARGE SCALE GENOMIC DNA]</scope>
    <source>
        <strain evidence="14 15">YN101</strain>
    </source>
</reference>
<name>A0A4Y6Q330_PERCE</name>
<dbReference type="OrthoDB" id="9815202at2"/>
<dbReference type="Pfam" id="PF08447">
    <property type="entry name" value="PAS_3"/>
    <property type="match status" value="1"/>
</dbReference>
<protein>
    <recommendedName>
        <fullName evidence="3">histidine kinase</fullName>
        <ecNumber evidence="3">2.7.13.3</ecNumber>
    </recommendedName>
</protein>
<evidence type="ECO:0000256" key="10">
    <source>
        <dbReference type="ARBA" id="ARBA00023012"/>
    </source>
</evidence>
<dbReference type="Proteomes" id="UP000315995">
    <property type="component" value="Chromosome"/>
</dbReference>
<accession>A0A4Y6Q330</accession>
<evidence type="ECO:0000256" key="3">
    <source>
        <dbReference type="ARBA" id="ARBA00012438"/>
    </source>
</evidence>
<dbReference type="GO" id="GO:0009927">
    <property type="term" value="F:histidine phosphotransfer kinase activity"/>
    <property type="evidence" value="ECO:0007669"/>
    <property type="project" value="TreeGrafter"/>
</dbReference>
<gene>
    <name evidence="14" type="ORF">FIV42_27820</name>
</gene>
<dbReference type="SMART" id="SM00387">
    <property type="entry name" value="HATPase_c"/>
    <property type="match status" value="1"/>
</dbReference>
<dbReference type="CDD" id="cd00082">
    <property type="entry name" value="HisKA"/>
    <property type="match status" value="1"/>
</dbReference>
<dbReference type="InterPro" id="IPR004358">
    <property type="entry name" value="Sig_transdc_His_kin-like_C"/>
</dbReference>
<keyword evidence="6" id="KW-0808">Transferase</keyword>
<dbReference type="SUPFAM" id="SSF47384">
    <property type="entry name" value="Homodimeric domain of signal transducing histidine kinase"/>
    <property type="match status" value="1"/>
</dbReference>
<dbReference type="Pfam" id="PF02518">
    <property type="entry name" value="HATPase_c"/>
    <property type="match status" value="1"/>
</dbReference>
<dbReference type="PRINTS" id="PR00344">
    <property type="entry name" value="BCTRLSENSOR"/>
</dbReference>
<dbReference type="InterPro" id="IPR036890">
    <property type="entry name" value="HATPase_C_sf"/>
</dbReference>
<evidence type="ECO:0000256" key="2">
    <source>
        <dbReference type="ARBA" id="ARBA00004236"/>
    </source>
</evidence>
<dbReference type="PANTHER" id="PTHR43047">
    <property type="entry name" value="TWO-COMPONENT HISTIDINE PROTEIN KINASE"/>
    <property type="match status" value="1"/>
</dbReference>
<evidence type="ECO:0000313" key="15">
    <source>
        <dbReference type="Proteomes" id="UP000315995"/>
    </source>
</evidence>
<dbReference type="GO" id="GO:0000155">
    <property type="term" value="F:phosphorelay sensor kinase activity"/>
    <property type="evidence" value="ECO:0007669"/>
    <property type="project" value="InterPro"/>
</dbReference>
<dbReference type="Pfam" id="PF00512">
    <property type="entry name" value="HisKA"/>
    <property type="match status" value="1"/>
</dbReference>
<dbReference type="InterPro" id="IPR000014">
    <property type="entry name" value="PAS"/>
</dbReference>
<comment type="subcellular location">
    <subcellularLocation>
        <location evidence="2">Cell membrane</location>
    </subcellularLocation>
</comment>